<dbReference type="PANTHER" id="PTHR46580:SF4">
    <property type="entry name" value="ATP_GTP-BINDING PROTEIN"/>
    <property type="match status" value="1"/>
</dbReference>
<dbReference type="RefSeq" id="WP_208178206.1">
    <property type="nucleotide sequence ID" value="NZ_JAGETZ010000017.1"/>
</dbReference>
<dbReference type="Pfam" id="PF00041">
    <property type="entry name" value="fn3"/>
    <property type="match status" value="2"/>
</dbReference>
<accession>A0ABS3QMI0</accession>
<dbReference type="Pfam" id="PF13517">
    <property type="entry name" value="FG-GAP_3"/>
    <property type="match status" value="9"/>
</dbReference>
<evidence type="ECO:0000256" key="2">
    <source>
        <dbReference type="ARBA" id="ARBA00023157"/>
    </source>
</evidence>
<dbReference type="CDD" id="cd00102">
    <property type="entry name" value="IPT"/>
    <property type="match status" value="1"/>
</dbReference>
<dbReference type="InterPro" id="IPR032812">
    <property type="entry name" value="SbsA_Ig"/>
</dbReference>
<keyword evidence="5" id="KW-1185">Reference proteome</keyword>
<feature type="domain" description="Fibronectin type-III" evidence="3">
    <location>
        <begin position="2442"/>
        <end position="2538"/>
    </location>
</feature>
<evidence type="ECO:0000259" key="3">
    <source>
        <dbReference type="PROSITE" id="PS50853"/>
    </source>
</evidence>
<dbReference type="SMART" id="SM00560">
    <property type="entry name" value="LamGL"/>
    <property type="match status" value="3"/>
</dbReference>
<dbReference type="Pfam" id="PF01833">
    <property type="entry name" value="TIG"/>
    <property type="match status" value="3"/>
</dbReference>
<dbReference type="InterPro" id="IPR013320">
    <property type="entry name" value="ConA-like_dom_sf"/>
</dbReference>
<dbReference type="InterPro" id="IPR014756">
    <property type="entry name" value="Ig_E-set"/>
</dbReference>
<reference evidence="4 5" key="1">
    <citation type="submission" date="2021-03" db="EMBL/GenBank/DDBJ databases">
        <authorList>
            <person name="Kim M.K."/>
        </authorList>
    </citation>
    <scope>NUCLEOTIDE SEQUENCE [LARGE SCALE GENOMIC DNA]</scope>
    <source>
        <strain evidence="4 5">BT442</strain>
    </source>
</reference>
<dbReference type="EMBL" id="JAGETZ010000017">
    <property type="protein sequence ID" value="MBO2012470.1"/>
    <property type="molecule type" value="Genomic_DNA"/>
</dbReference>
<dbReference type="InterPro" id="IPR036116">
    <property type="entry name" value="FN3_sf"/>
</dbReference>
<evidence type="ECO:0000313" key="5">
    <source>
        <dbReference type="Proteomes" id="UP000664369"/>
    </source>
</evidence>
<organism evidence="4 5">
    <name type="scientific">Hymenobacter negativus</name>
    <dbReference type="NCBI Taxonomy" id="2795026"/>
    <lineage>
        <taxon>Bacteria</taxon>
        <taxon>Pseudomonadati</taxon>
        <taxon>Bacteroidota</taxon>
        <taxon>Cytophagia</taxon>
        <taxon>Cytophagales</taxon>
        <taxon>Hymenobacteraceae</taxon>
        <taxon>Hymenobacter</taxon>
    </lineage>
</organism>
<gene>
    <name evidence="4" type="ORF">J4E00_25635</name>
</gene>
<dbReference type="Gene3D" id="2.60.40.10">
    <property type="entry name" value="Immunoglobulins"/>
    <property type="match status" value="7"/>
</dbReference>
<protein>
    <submittedName>
        <fullName evidence="4">VCBS repeat-containing protein</fullName>
    </submittedName>
</protein>
<dbReference type="Gene3D" id="2.60.120.200">
    <property type="match status" value="3"/>
</dbReference>
<evidence type="ECO:0000256" key="1">
    <source>
        <dbReference type="ARBA" id="ARBA00022729"/>
    </source>
</evidence>
<name>A0ABS3QMI0_9BACT</name>
<dbReference type="SMART" id="SM00060">
    <property type="entry name" value="FN3"/>
    <property type="match status" value="2"/>
</dbReference>
<dbReference type="CDD" id="cd00063">
    <property type="entry name" value="FN3"/>
    <property type="match status" value="2"/>
</dbReference>
<dbReference type="SUPFAM" id="SSF49265">
    <property type="entry name" value="Fibronectin type III"/>
    <property type="match status" value="1"/>
</dbReference>
<dbReference type="InterPro" id="IPR006558">
    <property type="entry name" value="LamG-like"/>
</dbReference>
<dbReference type="SUPFAM" id="SSF69318">
    <property type="entry name" value="Integrin alpha N-terminal domain"/>
    <property type="match status" value="4"/>
</dbReference>
<dbReference type="InterPro" id="IPR002909">
    <property type="entry name" value="IPT_dom"/>
</dbReference>
<sequence length="3317" mass="331350">MKHFYPIAHQGTTSRAGSYMAARVGGPVSFIFQLLLVLLLAAGAAHATNPVLTIQGTGNGGGDVTAFVDQVQIVQVSNSAVIGSAIANAGFEAPTVGAGNYQYNPTGGTWVFNGESGLSQAGGGFSPPTPLEGFQVAFMQRTSTIQQTLVLGTGTYQVKFLTTQRTNCCGAPYNQQLNVYIDGILVGSITPPSNNTYTQFTSASFTVDPPAVTSLSPTRNSKVAAANSNVLIGFSQSIDNTTAGNIKVYSGQAGGRKSGSYSTSGGTVTFNPITDFKAGETVFTTIPTAVASTGGATTTNKQVYQFTTAVSGTGRGNFLPGSTIAAGGGGYEVIAADFNGDGTLDLADTGGGLTIRLGTGGGSYGVGTAYASAGGGFSLTAGDLDSDGDLDLVVPTSGGSISVMRNNGSGVFTALTAANSSGNDPRKAALGDLDADGDLDLVVPVSSGGGAVGIYFNNGSGSFTAPTTYTGSVNSTYVVLGDVDNDGDLDYAVADYTNSVVVVRLNNGSGVFSGGSSAAVGANPNGLALADVNNDGALDMVTANEGVASVSVRLNNNNGTGSFGGNSTYTVPTTASGLAVGDVDADGDLDLMAGSRGGTGFYLLLNSGSGTFGAASSIAAANAMFYLTLADLDNDGDLDLAGAANNGSALFVRLNQPPVPTIASFLPTTGAAGTSVTLTGTNLTGATGLSVNGIAVTPTVINNTSLTFAVPAGASNTQSITVTTPGGTSAANTTFTVLLNVASANPAANTRTAPLANSATAVTFTESVTAASAVNLKVFSAQAGGRKAGTVTVAGSTASFAATASTTVTSFKPGETVSVSVPATVLGAGGLVAAPFVYQFTTATTTGAGTFAAKTDYAAANSFGVALGDLNADGLLDMVTTNYGPIGSANGTNVWVLLGTGAGSFGSATSYTCGTGPDAVAIGDVNNDGKLDVVTGNYSTSNVSVLLGSGTGTLGAAASFTAGTNVYNVALGDVNGDANLDIVTANGGSSNVSVLLGNGAGSFGVRTDFTTGTFPIGLALGDVNGDGKLDIATANNSGNNASVLLGTGTGSFGTKTDYTTGVNANCVALGDLNADGKLDMVVGNSNPNMASVLLGSGTGTFGAVTNFTIGSNVRNLALGDVNGDGVFDIVTANYGASSASVLLGTGTGSFGATTDYTTGSNSTGVVLGDVNNDGRLDIATGNNGGNNASVLLGMPFAPTISSFAPNPALQGQAVTVTGANLTGITALTVNGATITLASIANNTGTSATFRVPLTAATGLGTTSLTTAGGTASNATLSVSAALTPPGNALAFDGADDFVAFGSTPAVNNLGPGSFTMEAWVYYDGGSGPESIIRKDGDYNLYLNGNTLHAEVWSAGTGSSTWQRTDGTATSLPANRWAHVAAVWNGSAMQLYINGVPETSTSTTSSIAASANLTLGKSQVYTNLLNGRLDEVRIYTTALTQANIQADMRSTAASVPASLKFYVNFDQGTSGGTNTGQTTLYDQTSTAYAGTLTNFALAGTTTSNYLESYALVVPTATAASIIVGTSFTANWTAPALGTVDNGYRVDVSTSSTFASVISGSPFTVASGTSLSITGLTSNTTYYYRVRADKTSVTSQGGNSNVISLTTLPVPTITGLSPTSGVVGTPVVITGTGFTGATALAFNGTAASGFTVNSATQITATVAAGTTTGTVSVTTPGGTGISTGTFTVLLPLNVTALSPARNARAAATGTAVAVTFDQAPTAASAATIRVFSGQYKGLRTATTAVSGNTATLTPTGGNFLAGELVSVTIPATVQSSAGAPTNKQVYQFTTATSGAGRGTFAGGSDLVMGSRPYSVATGDLDGDGDLDLAVANYSSSNISISLNTGNGTFNAPTTVAGSNNPYSVKLGDIDSDGDLDMLVANVNSSVISVRLNQGNGTFVNGTDLTTACQEIVLGDVDGDGDLDLLGATFGKIIVRFNNGSGLFTTNADITLASTATYGLALGDIDGDGDLDFVATNGDVNQVRVFSNNGAGTFTNSATLNVSSPYNDVALADTDGDGDLDLLVNSFFSIGVYVYPNSGLNTGTFPTGTLVNVGAGSSYPNSLAVGDVDADGDLDFLTANANTNTVAVRLNNGSGVFSASANLTVAGSPSSLRLGDLDNDGDLDFVTANFTVGVNTASVRLNFAPPAISSFSPNPAGAGIPVTLTGTDLSGATSLTINGAAATILSNTASSITFKVPAGATATGSSSVTTPGGTASSTTFTRLLPPGNALAFDGVDDEVRTAAAPTFGTGSFTLEAWVRTNSSSTSNFVAMGSAGGGNDYWLGMSNQRAAVSISGGTACVSTSLINDNRWHHLAGVRNGTQLTIYVDGVAQNTLTNTNSASPTASLGIGSFGNGSYFWPGSLDEVRLWNVARTPAQLQAAMTTPLVGNETNLTGYYSFDEGTPNGPNTGLTMLYDLTSTASHGTLLTAALTGSTSNWVESYALVVPTATAATATASTSFTANWTAPTTGTVTNYLVDVSTAADFSSMVSGSPFTVAAPTLSKAVTGLTAGTTYYYRVRADKTSATGQGGPSNVITVPTCAAPVAVTRNTTVTLDVNGNATVAATAVNNGSTANCGPATAGSLSVSPSTFSCTDAVPATVASSLSLNGTNQYITVAPGNSLPIGNSSYTLEAWIKPTAMGNYGIIGWGNYGNGPQVNALRLFNDFRGIGLVNYWWGPDIVQNTANLSGAWHHVAATYDAVANTRTLYLDGVAIMTDNPGVHTVPNADNVTIGTTCPGVCGGEPFNGNLDEVRIWNVARTAAQINAAKSIGLPGGTAGLVAYYRFNEGSGTLINDATGTTANVGTFVGSPTWTTDAAPVVNGTPVTLTVTDASGLTSTAQALVAVGVPPTSTTTWDGSASTSWTACQNWSYGQVPDAATSAVIPTSQPRYPTVGTNQAANDLTINAGGSLTLNGGSTLQVNGSFANNGSATLTGTVQFVGSAATQTLGGSTSTPFTTLVVNKASGTVQLGQTLTINSALTLTSGTLTTGTYQVNLGGSASVSESDASYVLGKVVVNRTLTAGTAEPFAGLGLTLTPAAGSASPGATLVTRTTGTAIAGAGTSQSILRNFNIQPATNAGLNVTLAFSYFAHELNSIPVANLAMFKSVSGGTPWIPQRGTTVAGNVITKTGITDFSIWTLGNAANPLPVELTDFTATLVDNAAIRLAWATASEKNSASFDVERSLDGKAFERVGTVPAAGTSSAPHTYSLFDSKLPTGAALLYYRLRQVDRDGTANYSPVRSVALAPSLGHSVAVFPNPAHGGLATLTGALPGTVVAVFDALGREVASAPADATGTATLVLPAGLPAGVYVVRAGNKAVRLTVE</sequence>
<dbReference type="SUPFAM" id="SSF49899">
    <property type="entry name" value="Concanavalin A-like lectins/glucanases"/>
    <property type="match status" value="3"/>
</dbReference>
<dbReference type="Pfam" id="PF13205">
    <property type="entry name" value="Big_5"/>
    <property type="match status" value="2"/>
</dbReference>
<dbReference type="PROSITE" id="PS50853">
    <property type="entry name" value="FN3"/>
    <property type="match status" value="2"/>
</dbReference>
<dbReference type="Gene3D" id="2.130.10.130">
    <property type="entry name" value="Integrin alpha, N-terminal"/>
    <property type="match status" value="3"/>
</dbReference>
<dbReference type="SUPFAM" id="SSF81296">
    <property type="entry name" value="E set domains"/>
    <property type="match status" value="4"/>
</dbReference>
<dbReference type="InterPro" id="IPR003961">
    <property type="entry name" value="FN3_dom"/>
</dbReference>
<dbReference type="SMART" id="SM00429">
    <property type="entry name" value="IPT"/>
    <property type="match status" value="3"/>
</dbReference>
<keyword evidence="2" id="KW-1015">Disulfide bond</keyword>
<dbReference type="Gene3D" id="2.30.30.100">
    <property type="match status" value="8"/>
</dbReference>
<evidence type="ECO:0000313" key="4">
    <source>
        <dbReference type="EMBL" id="MBO2012470.1"/>
    </source>
</evidence>
<proteinExistence type="predicted"/>
<comment type="caution">
    <text evidence="4">The sequence shown here is derived from an EMBL/GenBank/DDBJ whole genome shotgun (WGS) entry which is preliminary data.</text>
</comment>
<dbReference type="InterPro" id="IPR013517">
    <property type="entry name" value="FG-GAP"/>
</dbReference>
<dbReference type="Pfam" id="PF13385">
    <property type="entry name" value="Laminin_G_3"/>
    <property type="match status" value="3"/>
</dbReference>
<dbReference type="InterPro" id="IPR028994">
    <property type="entry name" value="Integrin_alpha_N"/>
</dbReference>
<dbReference type="PANTHER" id="PTHR46580">
    <property type="entry name" value="SENSOR KINASE-RELATED"/>
    <property type="match status" value="1"/>
</dbReference>
<feature type="domain" description="Fibronectin type-III" evidence="3">
    <location>
        <begin position="1512"/>
        <end position="1608"/>
    </location>
</feature>
<keyword evidence="1" id="KW-0732">Signal</keyword>
<dbReference type="Proteomes" id="UP000664369">
    <property type="component" value="Unassembled WGS sequence"/>
</dbReference>
<dbReference type="InterPro" id="IPR013783">
    <property type="entry name" value="Ig-like_fold"/>
</dbReference>